<organism evidence="14 15">
    <name type="scientific">Polyplax serrata</name>
    <name type="common">Common mouse louse</name>
    <dbReference type="NCBI Taxonomy" id="468196"/>
    <lineage>
        <taxon>Eukaryota</taxon>
        <taxon>Metazoa</taxon>
        <taxon>Ecdysozoa</taxon>
        <taxon>Arthropoda</taxon>
        <taxon>Hexapoda</taxon>
        <taxon>Insecta</taxon>
        <taxon>Pterygota</taxon>
        <taxon>Neoptera</taxon>
        <taxon>Paraneoptera</taxon>
        <taxon>Psocodea</taxon>
        <taxon>Troctomorpha</taxon>
        <taxon>Phthiraptera</taxon>
        <taxon>Anoplura</taxon>
        <taxon>Polyplacidae</taxon>
        <taxon>Polyplax</taxon>
    </lineage>
</organism>
<protein>
    <recommendedName>
        <fullName evidence="8">Serine/threonine-protein kinase PRP4 homolog</fullName>
        <ecNumber evidence="1">2.7.11.1</ecNumber>
    </recommendedName>
    <alternativeName>
        <fullName evidence="9">PRP4 pre-mRNA-processing factor 4 homolog</fullName>
    </alternativeName>
</protein>
<dbReference type="CDD" id="cd14135">
    <property type="entry name" value="STKc_PRP4"/>
    <property type="match status" value="1"/>
</dbReference>
<keyword evidence="5 14" id="KW-0418">Kinase</keyword>
<evidence type="ECO:0000256" key="5">
    <source>
        <dbReference type="ARBA" id="ARBA00022777"/>
    </source>
</evidence>
<sequence>MDAIIPLRHKTGLKELDILKRLNDADPDDRFHCLRLFRHFFHKRHLCLVFEPLSMNLREVLKKYGKDVGLHVKAVRSYSQQLLLALKLLKRANILHADIKPDNILVNESKLVLKLCDFGSASHVADNEITPYLVSRFYRAPEIILGISYDFAIDMWSAGCTIYELYTGKIMFSGKSNNQMLKFFMDLKGKIPNKVIRKGIFKDQHFDNQCNFLYHEVDKVTERVSPSRQFNNGDIKITSRSFLTCGRYNGFQEKIVTMSTVTPTRDLQSELVGNQNLPDDQARKVSQLRDLLEKIMMLDASKRLSINHALTHPFLTEKI</sequence>
<evidence type="ECO:0000256" key="8">
    <source>
        <dbReference type="ARBA" id="ARBA00023637"/>
    </source>
</evidence>
<keyword evidence="6" id="KW-0067">ATP-binding</keyword>
<evidence type="ECO:0000256" key="9">
    <source>
        <dbReference type="ARBA" id="ARBA00031858"/>
    </source>
</evidence>
<evidence type="ECO:0000256" key="11">
    <source>
        <dbReference type="ARBA" id="ARBA00048659"/>
    </source>
</evidence>
<keyword evidence="4" id="KW-0547">Nucleotide-binding</keyword>
<evidence type="ECO:0000313" key="15">
    <source>
        <dbReference type="Proteomes" id="UP001372834"/>
    </source>
</evidence>
<dbReference type="SMART" id="SM00220">
    <property type="entry name" value="S_TKc"/>
    <property type="match status" value="1"/>
</dbReference>
<dbReference type="PROSITE" id="PS00108">
    <property type="entry name" value="PROTEIN_KINASE_ST"/>
    <property type="match status" value="1"/>
</dbReference>
<dbReference type="InterPro" id="IPR008271">
    <property type="entry name" value="Ser/Thr_kinase_AS"/>
</dbReference>
<dbReference type="EMBL" id="JAWJWE010000036">
    <property type="protein sequence ID" value="KAK6628910.1"/>
    <property type="molecule type" value="Genomic_DNA"/>
</dbReference>
<dbReference type="Proteomes" id="UP001372834">
    <property type="component" value="Unassembled WGS sequence"/>
</dbReference>
<evidence type="ECO:0000256" key="6">
    <source>
        <dbReference type="ARBA" id="ARBA00022840"/>
    </source>
</evidence>
<dbReference type="GO" id="GO:0045292">
    <property type="term" value="P:mRNA cis splicing, via spliceosome"/>
    <property type="evidence" value="ECO:0007669"/>
    <property type="project" value="InterPro"/>
</dbReference>
<dbReference type="GO" id="GO:0005524">
    <property type="term" value="F:ATP binding"/>
    <property type="evidence" value="ECO:0007669"/>
    <property type="project" value="UniProtKB-KW"/>
</dbReference>
<dbReference type="EC" id="2.7.11.1" evidence="1"/>
<dbReference type="InterPro" id="IPR011009">
    <property type="entry name" value="Kinase-like_dom_sf"/>
</dbReference>
<feature type="domain" description="Protein kinase" evidence="13">
    <location>
        <begin position="1"/>
        <end position="315"/>
    </location>
</feature>
<dbReference type="Gene3D" id="1.10.510.10">
    <property type="entry name" value="Transferase(Phosphotransferase) domain 1"/>
    <property type="match status" value="1"/>
</dbReference>
<keyword evidence="3" id="KW-0808">Transferase</keyword>
<comment type="similarity">
    <text evidence="7">Belongs to the protein kinase superfamily. CMGC Ser/Thr protein kinase family.</text>
</comment>
<evidence type="ECO:0000256" key="7">
    <source>
        <dbReference type="ARBA" id="ARBA00023596"/>
    </source>
</evidence>
<accession>A0AAN8S2S6</accession>
<dbReference type="Pfam" id="PF00069">
    <property type="entry name" value="Pkinase"/>
    <property type="match status" value="1"/>
</dbReference>
<dbReference type="InterPro" id="IPR044092">
    <property type="entry name" value="STKc_PRP4"/>
</dbReference>
<evidence type="ECO:0000256" key="10">
    <source>
        <dbReference type="ARBA" id="ARBA00046964"/>
    </source>
</evidence>
<comment type="caution">
    <text evidence="14">The sequence shown here is derived from an EMBL/GenBank/DDBJ whole genome shotgun (WGS) entry which is preliminary data.</text>
</comment>
<evidence type="ECO:0000256" key="3">
    <source>
        <dbReference type="ARBA" id="ARBA00022679"/>
    </source>
</evidence>
<dbReference type="FunFam" id="1.10.510.10:FF:000078">
    <property type="entry name" value="Serine/threonine-protein kinase PRP4 homolog"/>
    <property type="match status" value="1"/>
</dbReference>
<reference evidence="14 15" key="1">
    <citation type="submission" date="2023-10" db="EMBL/GenBank/DDBJ databases">
        <title>Genomes of two closely related lineages of the louse Polyplax serrata with different host specificities.</title>
        <authorList>
            <person name="Martinu J."/>
            <person name="Tarabai H."/>
            <person name="Stefka J."/>
            <person name="Hypsa V."/>
        </authorList>
    </citation>
    <scope>NUCLEOTIDE SEQUENCE [LARGE SCALE GENOMIC DNA]</scope>
    <source>
        <strain evidence="14">HR10_N</strain>
    </source>
</reference>
<proteinExistence type="inferred from homology"/>
<dbReference type="PROSITE" id="PS50011">
    <property type="entry name" value="PROTEIN_KINASE_DOM"/>
    <property type="match status" value="1"/>
</dbReference>
<evidence type="ECO:0000256" key="4">
    <source>
        <dbReference type="ARBA" id="ARBA00022741"/>
    </source>
</evidence>
<evidence type="ECO:0000313" key="14">
    <source>
        <dbReference type="EMBL" id="KAK6628910.1"/>
    </source>
</evidence>
<name>A0AAN8S2S6_POLSC</name>
<dbReference type="InterPro" id="IPR050494">
    <property type="entry name" value="Ser_Thr_dual-spec_kinase"/>
</dbReference>
<dbReference type="SUPFAM" id="SSF56112">
    <property type="entry name" value="Protein kinase-like (PK-like)"/>
    <property type="match status" value="1"/>
</dbReference>
<comment type="subunit">
    <text evidence="10">Interacts with CLK1 C-terminus. Associates with the U5 snRNP and NCOR1 deacetylase complexes. Identified in the spliceosome C complex.</text>
</comment>
<gene>
    <name evidence="14" type="primary">PRPF4B</name>
    <name evidence="14" type="ORF">RUM43_002727</name>
</gene>
<dbReference type="GO" id="GO:0004674">
    <property type="term" value="F:protein serine/threonine kinase activity"/>
    <property type="evidence" value="ECO:0007669"/>
    <property type="project" value="UniProtKB-KW"/>
</dbReference>
<dbReference type="PANTHER" id="PTHR24058">
    <property type="entry name" value="DUAL SPECIFICITY PROTEIN KINASE"/>
    <property type="match status" value="1"/>
</dbReference>
<dbReference type="AlphaFoldDB" id="A0AAN8S2S6"/>
<dbReference type="InterPro" id="IPR000719">
    <property type="entry name" value="Prot_kinase_dom"/>
</dbReference>
<evidence type="ECO:0000256" key="1">
    <source>
        <dbReference type="ARBA" id="ARBA00012513"/>
    </source>
</evidence>
<dbReference type="PANTHER" id="PTHR24058:SF103">
    <property type="entry name" value="SERINE_THREONINE-PROTEIN KINASE PRP4 HOMOLOG"/>
    <property type="match status" value="1"/>
</dbReference>
<evidence type="ECO:0000256" key="2">
    <source>
        <dbReference type="ARBA" id="ARBA00022527"/>
    </source>
</evidence>
<evidence type="ECO:0000259" key="13">
    <source>
        <dbReference type="PROSITE" id="PS50011"/>
    </source>
</evidence>
<comment type="catalytic activity">
    <reaction evidence="12">
        <text>L-seryl-[protein] + ATP = O-phospho-L-seryl-[protein] + ADP + H(+)</text>
        <dbReference type="Rhea" id="RHEA:17989"/>
        <dbReference type="Rhea" id="RHEA-COMP:9863"/>
        <dbReference type="Rhea" id="RHEA-COMP:11604"/>
        <dbReference type="ChEBI" id="CHEBI:15378"/>
        <dbReference type="ChEBI" id="CHEBI:29999"/>
        <dbReference type="ChEBI" id="CHEBI:30616"/>
        <dbReference type="ChEBI" id="CHEBI:83421"/>
        <dbReference type="ChEBI" id="CHEBI:456216"/>
        <dbReference type="EC" id="2.7.11.1"/>
    </reaction>
    <physiologicalReaction direction="left-to-right" evidence="12">
        <dbReference type="Rhea" id="RHEA:17990"/>
    </physiologicalReaction>
</comment>
<comment type="catalytic activity">
    <reaction evidence="11">
        <text>L-threonyl-[protein] + ATP = O-phospho-L-threonyl-[protein] + ADP + H(+)</text>
        <dbReference type="Rhea" id="RHEA:46608"/>
        <dbReference type="Rhea" id="RHEA-COMP:11060"/>
        <dbReference type="Rhea" id="RHEA-COMP:11605"/>
        <dbReference type="ChEBI" id="CHEBI:15378"/>
        <dbReference type="ChEBI" id="CHEBI:30013"/>
        <dbReference type="ChEBI" id="CHEBI:30616"/>
        <dbReference type="ChEBI" id="CHEBI:61977"/>
        <dbReference type="ChEBI" id="CHEBI:456216"/>
        <dbReference type="EC" id="2.7.11.1"/>
    </reaction>
    <physiologicalReaction direction="left-to-right" evidence="11">
        <dbReference type="Rhea" id="RHEA:46609"/>
    </physiologicalReaction>
</comment>
<keyword evidence="2" id="KW-0723">Serine/threonine-protein kinase</keyword>
<evidence type="ECO:0000256" key="12">
    <source>
        <dbReference type="ARBA" id="ARBA00048977"/>
    </source>
</evidence>